<proteinExistence type="predicted"/>
<dbReference type="Pfam" id="PF03929">
    <property type="entry name" value="PepSY_TM"/>
    <property type="match status" value="1"/>
</dbReference>
<evidence type="ECO:0000313" key="2">
    <source>
        <dbReference type="EMBL" id="MDT0577055.1"/>
    </source>
</evidence>
<keyword evidence="1" id="KW-0472">Membrane</keyword>
<keyword evidence="1" id="KW-1133">Transmembrane helix</keyword>
<sequence>MPGHDGGRAHARAGKRHALYSDGQGVYFQGSSGVLARLIEMVDVLHFGTFAELWSQMSYFLFGIVLSGLVLSGTYLHTKRLQRDRRVATKPASIYVSVTCTALLLLMSIVAGWIEVRSYGSAGD</sequence>
<keyword evidence="3" id="KW-1185">Reference proteome</keyword>
<keyword evidence="1" id="KW-0812">Transmembrane</keyword>
<accession>A0ABU2ZKC9</accession>
<comment type="caution">
    <text evidence="2">The sequence shown here is derived from an EMBL/GenBank/DDBJ whole genome shotgun (WGS) entry which is preliminary data.</text>
</comment>
<organism evidence="2 3">
    <name type="scientific">Croceicoccus esteveae</name>
    <dbReference type="NCBI Taxonomy" id="3075597"/>
    <lineage>
        <taxon>Bacteria</taxon>
        <taxon>Pseudomonadati</taxon>
        <taxon>Pseudomonadota</taxon>
        <taxon>Alphaproteobacteria</taxon>
        <taxon>Sphingomonadales</taxon>
        <taxon>Erythrobacteraceae</taxon>
        <taxon>Croceicoccus</taxon>
    </lineage>
</organism>
<protein>
    <submittedName>
        <fullName evidence="2">PepSY domain-containing protein</fullName>
    </submittedName>
</protein>
<evidence type="ECO:0000256" key="1">
    <source>
        <dbReference type="SAM" id="Phobius"/>
    </source>
</evidence>
<feature type="transmembrane region" description="Helical" evidence="1">
    <location>
        <begin position="53"/>
        <end position="71"/>
    </location>
</feature>
<dbReference type="InterPro" id="IPR005625">
    <property type="entry name" value="PepSY-ass_TM"/>
</dbReference>
<feature type="transmembrane region" description="Helical" evidence="1">
    <location>
        <begin position="92"/>
        <end position="114"/>
    </location>
</feature>
<dbReference type="Proteomes" id="UP001259803">
    <property type="component" value="Unassembled WGS sequence"/>
</dbReference>
<reference evidence="2 3" key="1">
    <citation type="submission" date="2023-09" db="EMBL/GenBank/DDBJ databases">
        <authorList>
            <person name="Rey-Velasco X."/>
        </authorList>
    </citation>
    <scope>NUCLEOTIDE SEQUENCE [LARGE SCALE GENOMIC DNA]</scope>
    <source>
        <strain evidence="2 3">F390</strain>
    </source>
</reference>
<evidence type="ECO:0000313" key="3">
    <source>
        <dbReference type="Proteomes" id="UP001259803"/>
    </source>
</evidence>
<dbReference type="EMBL" id="JAVRHS010000016">
    <property type="protein sequence ID" value="MDT0577055.1"/>
    <property type="molecule type" value="Genomic_DNA"/>
</dbReference>
<gene>
    <name evidence="2" type="ORF">RM533_12845</name>
</gene>
<name>A0ABU2ZKC9_9SPHN</name>